<dbReference type="Gene3D" id="3.30.40.10">
    <property type="entry name" value="Zinc/RING finger domain, C3HC4 (zinc finger)"/>
    <property type="match status" value="1"/>
</dbReference>
<keyword evidence="1" id="KW-0479">Metal-binding</keyword>
<evidence type="ECO:0000256" key="4">
    <source>
        <dbReference type="PROSITE-ProRule" id="PRU00175"/>
    </source>
</evidence>
<evidence type="ECO:0000313" key="6">
    <source>
        <dbReference type="EnsemblMetazoa" id="ACHR004271-PA"/>
    </source>
</evidence>
<dbReference type="AlphaFoldDB" id="A0A182K0I9"/>
<dbReference type="InterPro" id="IPR001841">
    <property type="entry name" value="Znf_RING"/>
</dbReference>
<protein>
    <recommendedName>
        <fullName evidence="5">RING-type domain-containing protein</fullName>
    </recommendedName>
</protein>
<evidence type="ECO:0000313" key="7">
    <source>
        <dbReference type="Proteomes" id="UP000075881"/>
    </source>
</evidence>
<dbReference type="InterPro" id="IPR038896">
    <property type="entry name" value="RNF170"/>
</dbReference>
<dbReference type="EnsemblMetazoa" id="ACHR004271-RA">
    <property type="protein sequence ID" value="ACHR004271-PA"/>
    <property type="gene ID" value="ACHR004271"/>
</dbReference>
<dbReference type="GO" id="GO:0061630">
    <property type="term" value="F:ubiquitin protein ligase activity"/>
    <property type="evidence" value="ECO:0007669"/>
    <property type="project" value="InterPro"/>
</dbReference>
<reference evidence="7" key="1">
    <citation type="submission" date="2013-03" db="EMBL/GenBank/DDBJ databases">
        <title>The Genome Sequence of Anopheles christyi ACHKN1017.</title>
        <authorList>
            <consortium name="The Broad Institute Genomics Platform"/>
            <person name="Neafsey D.E."/>
            <person name="Besansky N."/>
            <person name="Walker B."/>
            <person name="Young S.K."/>
            <person name="Zeng Q."/>
            <person name="Gargeya S."/>
            <person name="Fitzgerald M."/>
            <person name="Haas B."/>
            <person name="Abouelleil A."/>
            <person name="Allen A.W."/>
            <person name="Alvarado L."/>
            <person name="Arachchi H.M."/>
            <person name="Berlin A.M."/>
            <person name="Chapman S.B."/>
            <person name="Gainer-Dewar J."/>
            <person name="Goldberg J."/>
            <person name="Griggs A."/>
            <person name="Gujja S."/>
            <person name="Hansen M."/>
            <person name="Howarth C."/>
            <person name="Imamovic A."/>
            <person name="Ireland A."/>
            <person name="Larimer J."/>
            <person name="McCowan C."/>
            <person name="Murphy C."/>
            <person name="Pearson M."/>
            <person name="Poon T.W."/>
            <person name="Priest M."/>
            <person name="Roberts A."/>
            <person name="Saif S."/>
            <person name="Shea T."/>
            <person name="Sisk P."/>
            <person name="Sykes S."/>
            <person name="Wortman J."/>
            <person name="Nusbaum C."/>
            <person name="Birren B."/>
        </authorList>
    </citation>
    <scope>NUCLEOTIDE SEQUENCE [LARGE SCALE GENOMIC DNA]</scope>
    <source>
        <strain evidence="7">ACHKN1017</strain>
    </source>
</reference>
<dbReference type="SUPFAM" id="SSF57850">
    <property type="entry name" value="RING/U-box"/>
    <property type="match status" value="1"/>
</dbReference>
<dbReference type="GO" id="GO:0005634">
    <property type="term" value="C:nucleus"/>
    <property type="evidence" value="ECO:0007669"/>
    <property type="project" value="UniProtKB-ARBA"/>
</dbReference>
<reference evidence="6" key="2">
    <citation type="submission" date="2020-05" db="UniProtKB">
        <authorList>
            <consortium name="EnsemblMetazoa"/>
        </authorList>
    </citation>
    <scope>IDENTIFICATION</scope>
    <source>
        <strain evidence="6">ACHKN1017</strain>
    </source>
</reference>
<evidence type="ECO:0000256" key="1">
    <source>
        <dbReference type="ARBA" id="ARBA00022723"/>
    </source>
</evidence>
<dbReference type="InterPro" id="IPR013083">
    <property type="entry name" value="Znf_RING/FYVE/PHD"/>
</dbReference>
<feature type="domain" description="RING-type" evidence="5">
    <location>
        <begin position="22"/>
        <end position="62"/>
    </location>
</feature>
<dbReference type="STRING" id="43041.A0A182K0I9"/>
<dbReference type="InterPro" id="IPR017907">
    <property type="entry name" value="Znf_RING_CS"/>
</dbReference>
<keyword evidence="3" id="KW-0862">Zinc</keyword>
<proteinExistence type="predicted"/>
<evidence type="ECO:0000256" key="3">
    <source>
        <dbReference type="ARBA" id="ARBA00022833"/>
    </source>
</evidence>
<dbReference type="PROSITE" id="PS00518">
    <property type="entry name" value="ZF_RING_1"/>
    <property type="match status" value="1"/>
</dbReference>
<dbReference type="SMART" id="SM00184">
    <property type="entry name" value="RING"/>
    <property type="match status" value="1"/>
</dbReference>
<dbReference type="PANTHER" id="PTHR22894:SF5">
    <property type="entry name" value="RING-TYPE DOMAIN-CONTAINING PROTEIN"/>
    <property type="match status" value="1"/>
</dbReference>
<dbReference type="InterPro" id="IPR018957">
    <property type="entry name" value="Znf_C3HC4_RING-type"/>
</dbReference>
<dbReference type="VEuPathDB" id="VectorBase:ACHR004271"/>
<dbReference type="GO" id="GO:0008270">
    <property type="term" value="F:zinc ion binding"/>
    <property type="evidence" value="ECO:0007669"/>
    <property type="project" value="UniProtKB-KW"/>
</dbReference>
<evidence type="ECO:0000259" key="5">
    <source>
        <dbReference type="PROSITE" id="PS50089"/>
    </source>
</evidence>
<organism evidence="6 7">
    <name type="scientific">Anopheles christyi</name>
    <dbReference type="NCBI Taxonomy" id="43041"/>
    <lineage>
        <taxon>Eukaryota</taxon>
        <taxon>Metazoa</taxon>
        <taxon>Ecdysozoa</taxon>
        <taxon>Arthropoda</taxon>
        <taxon>Hexapoda</taxon>
        <taxon>Insecta</taxon>
        <taxon>Pterygota</taxon>
        <taxon>Neoptera</taxon>
        <taxon>Endopterygota</taxon>
        <taxon>Diptera</taxon>
        <taxon>Nematocera</taxon>
        <taxon>Culicoidea</taxon>
        <taxon>Culicidae</taxon>
        <taxon>Anophelinae</taxon>
        <taxon>Anopheles</taxon>
    </lineage>
</organism>
<dbReference type="PANTHER" id="PTHR22894">
    <property type="entry name" value="RING-TYPE DOMAIN-CONTAINING PROTEIN"/>
    <property type="match status" value="1"/>
</dbReference>
<sequence>MKPRSKLDRSPPRYVQFSDTECPICLEDYTVPVIVNCGHSFCSTCIEECIKMAGLSLCPICKDTLVRNLFIYNTEYTKHIAPVKVESQWNSLKMVPNAGNTSSSKSNKVTRQTIL</sequence>
<dbReference type="Proteomes" id="UP000075881">
    <property type="component" value="Unassembled WGS sequence"/>
</dbReference>
<accession>A0A182K0I9</accession>
<keyword evidence="7" id="KW-1185">Reference proteome</keyword>
<evidence type="ECO:0000256" key="2">
    <source>
        <dbReference type="ARBA" id="ARBA00022771"/>
    </source>
</evidence>
<dbReference type="PROSITE" id="PS50089">
    <property type="entry name" value="ZF_RING_2"/>
    <property type="match status" value="1"/>
</dbReference>
<dbReference type="Pfam" id="PF00097">
    <property type="entry name" value="zf-C3HC4"/>
    <property type="match status" value="1"/>
</dbReference>
<keyword evidence="2 4" id="KW-0863">Zinc-finger</keyword>
<name>A0A182K0I9_9DIPT</name>